<keyword evidence="5 10" id="KW-0732">Signal</keyword>
<reference evidence="11" key="1">
    <citation type="submission" date="2016-05" db="EMBL/GenBank/DDBJ databases">
        <authorList>
            <person name="Lavstsen T."/>
            <person name="Jespersen J.S."/>
        </authorList>
    </citation>
    <scope>NUCLEOTIDE SEQUENCE</scope>
    <source>
        <tissue evidence="11">Brain</tissue>
    </source>
</reference>
<keyword evidence="6" id="KW-0221">Differentiation</keyword>
<dbReference type="GO" id="GO:0005576">
    <property type="term" value="C:extracellular region"/>
    <property type="evidence" value="ECO:0007669"/>
    <property type="project" value="UniProtKB-SubCell"/>
</dbReference>
<evidence type="ECO:0000256" key="10">
    <source>
        <dbReference type="SAM" id="SignalP"/>
    </source>
</evidence>
<dbReference type="GO" id="GO:0030154">
    <property type="term" value="P:cell differentiation"/>
    <property type="evidence" value="ECO:0007669"/>
    <property type="project" value="UniProtKB-KW"/>
</dbReference>
<evidence type="ECO:0000313" key="11">
    <source>
        <dbReference type="EMBL" id="SBP28374.1"/>
    </source>
</evidence>
<evidence type="ECO:0000256" key="6">
    <source>
        <dbReference type="ARBA" id="ARBA00022782"/>
    </source>
</evidence>
<organism evidence="11">
    <name type="scientific">Iconisemion striatum</name>
    <dbReference type="NCBI Taxonomy" id="60296"/>
    <lineage>
        <taxon>Eukaryota</taxon>
        <taxon>Metazoa</taxon>
        <taxon>Chordata</taxon>
        <taxon>Craniata</taxon>
        <taxon>Vertebrata</taxon>
        <taxon>Euteleostomi</taxon>
        <taxon>Actinopterygii</taxon>
        <taxon>Neopterygii</taxon>
        <taxon>Teleostei</taxon>
        <taxon>Neoteleostei</taxon>
        <taxon>Acanthomorphata</taxon>
        <taxon>Ovalentaria</taxon>
        <taxon>Atherinomorphae</taxon>
        <taxon>Cyprinodontiformes</taxon>
        <taxon>Nothobranchiidae</taxon>
        <taxon>Iconisemion</taxon>
    </lineage>
</organism>
<feature type="chain" id="PRO_5015054976" description="Retinoic acid receptor responder protein 2" evidence="10">
    <location>
        <begin position="21"/>
        <end position="162"/>
    </location>
</feature>
<accession>A0A1A7YE00</accession>
<feature type="signal peptide" evidence="10">
    <location>
        <begin position="1"/>
        <end position="20"/>
    </location>
</feature>
<proteinExistence type="predicted"/>
<dbReference type="PANTHER" id="PTHR15106:SF2">
    <property type="entry name" value="RETINOIC ACID RECEPTOR RESPONDER PROTEIN 2"/>
    <property type="match status" value="1"/>
</dbReference>
<evidence type="ECO:0000256" key="5">
    <source>
        <dbReference type="ARBA" id="ARBA00022729"/>
    </source>
</evidence>
<dbReference type="EMBL" id="HADX01006142">
    <property type="protein sequence ID" value="SBP28374.1"/>
    <property type="molecule type" value="Transcribed_RNA"/>
</dbReference>
<reference evidence="11" key="2">
    <citation type="submission" date="2016-06" db="EMBL/GenBank/DDBJ databases">
        <title>The genome of a short-lived fish provides insights into sex chromosome evolution and the genetic control of aging.</title>
        <authorList>
            <person name="Reichwald K."/>
            <person name="Felder M."/>
            <person name="Petzold A."/>
            <person name="Koch P."/>
            <person name="Groth M."/>
            <person name="Platzer M."/>
        </authorList>
    </citation>
    <scope>NUCLEOTIDE SEQUENCE</scope>
    <source>
        <tissue evidence="11">Brain</tissue>
    </source>
</reference>
<keyword evidence="8" id="KW-0395">Inflammatory response</keyword>
<keyword evidence="3" id="KW-0145">Chemotaxis</keyword>
<keyword evidence="7" id="KW-1015">Disulfide bond</keyword>
<evidence type="ECO:0000256" key="1">
    <source>
        <dbReference type="ARBA" id="ARBA00004613"/>
    </source>
</evidence>
<dbReference type="GO" id="GO:0006954">
    <property type="term" value="P:inflammatory response"/>
    <property type="evidence" value="ECO:0007669"/>
    <property type="project" value="UniProtKB-KW"/>
</dbReference>
<comment type="subcellular location">
    <subcellularLocation>
        <location evidence="1">Secreted</location>
    </subcellularLocation>
</comment>
<sequence>MAAVLLWLFSLGALLCSSGAQKNYDDLPETYRKGVDLALKMVNALPNIQHHILFFKSVEKTATKPIFGVSYILHHFFLRATSCQKGTVEPAGCQFRDDRPLIDCTVCYKTYQEEIEPEPKPYLHCIQKPALTVEMLNSRKMQCNAVGGSSGDVTLLSSIGLQ</sequence>
<evidence type="ECO:0000256" key="2">
    <source>
        <dbReference type="ARBA" id="ARBA00018808"/>
    </source>
</evidence>
<keyword evidence="4" id="KW-0964">Secreted</keyword>
<evidence type="ECO:0000256" key="9">
    <source>
        <dbReference type="ARBA" id="ARBA00032785"/>
    </source>
</evidence>
<evidence type="ECO:0000256" key="8">
    <source>
        <dbReference type="ARBA" id="ARBA00023198"/>
    </source>
</evidence>
<dbReference type="EMBL" id="HADW01001471">
    <property type="protein sequence ID" value="SBP02871.1"/>
    <property type="molecule type" value="Transcribed_RNA"/>
</dbReference>
<dbReference type="GO" id="GO:0006935">
    <property type="term" value="P:chemotaxis"/>
    <property type="evidence" value="ECO:0007669"/>
    <property type="project" value="UniProtKB-KW"/>
</dbReference>
<dbReference type="InterPro" id="IPR046350">
    <property type="entry name" value="Cystatin_sf"/>
</dbReference>
<evidence type="ECO:0000256" key="4">
    <source>
        <dbReference type="ARBA" id="ARBA00022525"/>
    </source>
</evidence>
<dbReference type="PANTHER" id="PTHR15106">
    <property type="entry name" value="RETINOIC ACID RECEPTOR RESPONDER PROTEIN 2"/>
    <property type="match status" value="1"/>
</dbReference>
<protein>
    <recommendedName>
        <fullName evidence="2">Retinoic acid receptor responder protein 2</fullName>
    </recommendedName>
    <alternativeName>
        <fullName evidence="9">Chemerin</fullName>
    </alternativeName>
</protein>
<evidence type="ECO:0000256" key="7">
    <source>
        <dbReference type="ARBA" id="ARBA00023157"/>
    </source>
</evidence>
<name>A0A1A7YE00_9TELE</name>
<dbReference type="GO" id="GO:0005102">
    <property type="term" value="F:signaling receptor binding"/>
    <property type="evidence" value="ECO:0007669"/>
    <property type="project" value="InterPro"/>
</dbReference>
<gene>
    <name evidence="11" type="primary">OLA.2605</name>
</gene>
<dbReference type="SUPFAM" id="SSF54403">
    <property type="entry name" value="Cystatin/monellin"/>
    <property type="match status" value="1"/>
</dbReference>
<dbReference type="GO" id="GO:0050994">
    <property type="term" value="P:regulation of lipid catabolic process"/>
    <property type="evidence" value="ECO:0007669"/>
    <property type="project" value="InterPro"/>
</dbReference>
<evidence type="ECO:0000256" key="3">
    <source>
        <dbReference type="ARBA" id="ARBA00022500"/>
    </source>
</evidence>
<dbReference type="InterPro" id="IPR029562">
    <property type="entry name" value="Chemerin"/>
</dbReference>
<dbReference type="AlphaFoldDB" id="A0A1A7YE00"/>